<accession>A0A1H0U545</accession>
<dbReference type="InterPro" id="IPR024210">
    <property type="entry name" value="DUF3785"/>
</dbReference>
<dbReference type="GeneID" id="65308329"/>
<keyword evidence="2" id="KW-1185">Reference proteome</keyword>
<dbReference type="Proteomes" id="UP000198597">
    <property type="component" value="Unassembled WGS sequence"/>
</dbReference>
<evidence type="ECO:0000313" key="2">
    <source>
        <dbReference type="Proteomes" id="UP000198597"/>
    </source>
</evidence>
<protein>
    <recommendedName>
        <fullName evidence="3">DUF3785 domain-containing protein</fullName>
    </recommendedName>
</protein>
<evidence type="ECO:0000313" key="1">
    <source>
        <dbReference type="EMBL" id="SDP61313.1"/>
    </source>
</evidence>
<dbReference type="STRING" id="94869.SAMN04488529_10963"/>
<proteinExistence type="predicted"/>
<gene>
    <name evidence="1" type="ORF">SAMN04488529_10963</name>
</gene>
<dbReference type="AlphaFoldDB" id="A0A1H0U545"/>
<dbReference type="EMBL" id="FNJM01000009">
    <property type="protein sequence ID" value="SDP61313.1"/>
    <property type="molecule type" value="Genomic_DNA"/>
</dbReference>
<sequence length="138" mass="16331">MSYKFTFEEKEYDLNEEKLVGFFNDEENEILGIDENKILDMLNNSTEVDFEKTYYKEVCENCLAGKAEKKKVFDYLEYYFYVYSKNGTYVSSNISNEYDGLSFTRLERQKTVDTSYIVTINVCAHCGDFTIEIEKFEL</sequence>
<evidence type="ECO:0008006" key="3">
    <source>
        <dbReference type="Google" id="ProtNLM"/>
    </source>
</evidence>
<dbReference type="RefSeq" id="WP_089971033.1">
    <property type="nucleotide sequence ID" value="NZ_CP071376.1"/>
</dbReference>
<reference evidence="1 2" key="1">
    <citation type="submission" date="2016-10" db="EMBL/GenBank/DDBJ databases">
        <authorList>
            <person name="de Groot N.N."/>
        </authorList>
    </citation>
    <scope>NUCLEOTIDE SEQUENCE [LARGE SCALE GENOMIC DNA]</scope>
    <source>
        <strain evidence="1 2">DSM 12272</strain>
    </source>
</reference>
<dbReference type="Pfam" id="PF12653">
    <property type="entry name" value="DUF3785"/>
    <property type="match status" value="1"/>
</dbReference>
<organism evidence="1 2">
    <name type="scientific">Clostridium gasigenes</name>
    <dbReference type="NCBI Taxonomy" id="94869"/>
    <lineage>
        <taxon>Bacteria</taxon>
        <taxon>Bacillati</taxon>
        <taxon>Bacillota</taxon>
        <taxon>Clostridia</taxon>
        <taxon>Eubacteriales</taxon>
        <taxon>Clostridiaceae</taxon>
        <taxon>Clostridium</taxon>
    </lineage>
</organism>
<name>A0A1H0U545_9CLOT</name>
<dbReference type="OrthoDB" id="1751102at2"/>